<keyword evidence="2" id="KW-1185">Reference proteome</keyword>
<gene>
    <name evidence="3" type="ORF">K489DRAFT_382768</name>
</gene>
<dbReference type="OrthoDB" id="448051at2759"/>
<dbReference type="InterPro" id="IPR019363">
    <property type="entry name" value="LDAH"/>
</dbReference>
<reference evidence="3" key="3">
    <citation type="submission" date="2025-08" db="UniProtKB">
        <authorList>
            <consortium name="RefSeq"/>
        </authorList>
    </citation>
    <scope>IDENTIFICATION</scope>
    <source>
        <strain evidence="3">CBS 342.82</strain>
    </source>
</reference>
<dbReference type="GeneID" id="54363256"/>
<dbReference type="Pfam" id="PF10230">
    <property type="entry name" value="LIDHydrolase"/>
    <property type="match status" value="1"/>
</dbReference>
<evidence type="ECO:0000256" key="1">
    <source>
        <dbReference type="ARBA" id="ARBA00022801"/>
    </source>
</evidence>
<evidence type="ECO:0000313" key="3">
    <source>
        <dbReference type="RefSeq" id="XP_033457875.1"/>
    </source>
</evidence>
<keyword evidence="1" id="KW-0378">Hydrolase</keyword>
<dbReference type="GO" id="GO:0019915">
    <property type="term" value="P:lipid storage"/>
    <property type="evidence" value="ECO:0007669"/>
    <property type="project" value="InterPro"/>
</dbReference>
<dbReference type="RefSeq" id="XP_033457875.1">
    <property type="nucleotide sequence ID" value="XM_033605456.1"/>
</dbReference>
<protein>
    <submittedName>
        <fullName evidence="3">Uncharacterized protein</fullName>
    </submittedName>
</protein>
<proteinExistence type="predicted"/>
<evidence type="ECO:0000313" key="2">
    <source>
        <dbReference type="Proteomes" id="UP000504637"/>
    </source>
</evidence>
<accession>A0A6J3M010</accession>
<dbReference type="GO" id="GO:0016298">
    <property type="term" value="F:lipase activity"/>
    <property type="evidence" value="ECO:0007669"/>
    <property type="project" value="InterPro"/>
</dbReference>
<dbReference type="Proteomes" id="UP000504637">
    <property type="component" value="Unplaced"/>
</dbReference>
<organism evidence="3">
    <name type="scientific">Dissoconium aciculare CBS 342.82</name>
    <dbReference type="NCBI Taxonomy" id="1314786"/>
    <lineage>
        <taxon>Eukaryota</taxon>
        <taxon>Fungi</taxon>
        <taxon>Dikarya</taxon>
        <taxon>Ascomycota</taxon>
        <taxon>Pezizomycotina</taxon>
        <taxon>Dothideomycetes</taxon>
        <taxon>Dothideomycetidae</taxon>
        <taxon>Mycosphaerellales</taxon>
        <taxon>Dissoconiaceae</taxon>
        <taxon>Dissoconium</taxon>
    </lineage>
</organism>
<reference evidence="3" key="1">
    <citation type="submission" date="2020-01" db="EMBL/GenBank/DDBJ databases">
        <authorList>
            <consortium name="DOE Joint Genome Institute"/>
            <person name="Haridas S."/>
            <person name="Albert R."/>
            <person name="Binder M."/>
            <person name="Bloem J."/>
            <person name="Labutti K."/>
            <person name="Salamov A."/>
            <person name="Andreopoulos B."/>
            <person name="Baker S.E."/>
            <person name="Barry K."/>
            <person name="Bills G."/>
            <person name="Bluhm B.H."/>
            <person name="Cannon C."/>
            <person name="Castanera R."/>
            <person name="Culley D.E."/>
            <person name="Daum C."/>
            <person name="Ezra D."/>
            <person name="Gonzalez J.B."/>
            <person name="Henrissat B."/>
            <person name="Kuo A."/>
            <person name="Liang C."/>
            <person name="Lipzen A."/>
            <person name="Lutzoni F."/>
            <person name="Magnuson J."/>
            <person name="Mondo S."/>
            <person name="Nolan M."/>
            <person name="Ohm R."/>
            <person name="Pangilinan J."/>
            <person name="Park H.-J."/>
            <person name="Ramirez L."/>
            <person name="Alfaro M."/>
            <person name="Sun H."/>
            <person name="Tritt A."/>
            <person name="Yoshinaga Y."/>
            <person name="Zwiers L.-H."/>
            <person name="Turgeon B.G."/>
            <person name="Goodwin S.B."/>
            <person name="Spatafora J.W."/>
            <person name="Crous P.W."/>
            <person name="Grigoriev I.V."/>
        </authorList>
    </citation>
    <scope>NUCLEOTIDE SEQUENCE</scope>
    <source>
        <strain evidence="3">CBS 342.82</strain>
    </source>
</reference>
<name>A0A6J3M010_9PEZI</name>
<dbReference type="PANTHER" id="PTHR13390">
    <property type="entry name" value="LIPASE"/>
    <property type="match status" value="1"/>
</dbReference>
<dbReference type="AlphaFoldDB" id="A0A6J3M010"/>
<reference evidence="3" key="2">
    <citation type="submission" date="2020-04" db="EMBL/GenBank/DDBJ databases">
        <authorList>
            <consortium name="NCBI Genome Project"/>
        </authorList>
    </citation>
    <scope>NUCLEOTIDE SEQUENCE</scope>
    <source>
        <strain evidence="3">CBS 342.82</strain>
    </source>
</reference>
<dbReference type="PANTHER" id="PTHR13390:SF0">
    <property type="entry name" value="LIPID DROPLET-ASSOCIATED HYDROLASE"/>
    <property type="match status" value="1"/>
</dbReference>
<sequence length="277" mass="30318">MSAIPDEITLYPITSSSSSSSASDPSQGTSKPLLVYFITGNPGLIAYYTEFIRTVQHNLSLKPIPSSSSSSSATSSEQTKAFQDSDIIFHGTSLDGFELSRPTDPTVDLPLSLPQQITQVRRNIGRKVAEFTREFSSRSSSSSSDGESQGPMPVVLMGHSVGAYILMEVIAQWQAEQGQRHEGEKGKKKDEGDWRPVAGINLFPTVTEIAKSEKGRQLSWFLNLPHLPVVAHYITRVFQVIPRLPFLDWAAALNPGPLCREVTAGMVTSRNGIRQLL</sequence>
<dbReference type="GO" id="GO:0005811">
    <property type="term" value="C:lipid droplet"/>
    <property type="evidence" value="ECO:0007669"/>
    <property type="project" value="InterPro"/>
</dbReference>